<protein>
    <submittedName>
        <fullName evidence="1">Uncharacterized protein</fullName>
    </submittedName>
</protein>
<name>A0AAU9JQ00_9CILI</name>
<dbReference type="AlphaFoldDB" id="A0AAU9JQ00"/>
<evidence type="ECO:0000313" key="2">
    <source>
        <dbReference type="Proteomes" id="UP001162131"/>
    </source>
</evidence>
<keyword evidence="2" id="KW-1185">Reference proteome</keyword>
<reference evidence="1" key="1">
    <citation type="submission" date="2021-09" db="EMBL/GenBank/DDBJ databases">
        <authorList>
            <consortium name="AG Swart"/>
            <person name="Singh M."/>
            <person name="Singh A."/>
            <person name="Seah K."/>
            <person name="Emmerich C."/>
        </authorList>
    </citation>
    <scope>NUCLEOTIDE SEQUENCE</scope>
    <source>
        <strain evidence="1">ATCC30299</strain>
    </source>
</reference>
<accession>A0AAU9JQ00</accession>
<proteinExistence type="predicted"/>
<comment type="caution">
    <text evidence="1">The sequence shown here is derived from an EMBL/GenBank/DDBJ whole genome shotgun (WGS) entry which is preliminary data.</text>
</comment>
<gene>
    <name evidence="1" type="ORF">BSTOLATCC_MIC46415</name>
</gene>
<dbReference type="EMBL" id="CAJZBQ010000046">
    <property type="protein sequence ID" value="CAG9328409.1"/>
    <property type="molecule type" value="Genomic_DNA"/>
</dbReference>
<organism evidence="1 2">
    <name type="scientific">Blepharisma stoltei</name>
    <dbReference type="NCBI Taxonomy" id="1481888"/>
    <lineage>
        <taxon>Eukaryota</taxon>
        <taxon>Sar</taxon>
        <taxon>Alveolata</taxon>
        <taxon>Ciliophora</taxon>
        <taxon>Postciliodesmatophora</taxon>
        <taxon>Heterotrichea</taxon>
        <taxon>Heterotrichida</taxon>
        <taxon>Blepharismidae</taxon>
        <taxon>Blepharisma</taxon>
    </lineage>
</organism>
<evidence type="ECO:0000313" key="1">
    <source>
        <dbReference type="EMBL" id="CAG9328409.1"/>
    </source>
</evidence>
<dbReference type="Proteomes" id="UP001162131">
    <property type="component" value="Unassembled WGS sequence"/>
</dbReference>
<sequence>MDLFNDVLITARKTDEQVIDSSEPEPDNTLDFSRMSFFINPAFNDGQMAKPYTHSAQYIPKKLKKSRVKKNAKTFELQQLLAISEIRYFEDTKKLQQAIVRNKSLQTVFLVAFLYKVYPFIKRSVMMVRRVYWNRWKGINAELGTKPLPSTFKLRGFLNLWRKIMKNQLLRSFVMFKERGILSELQLQYYGIDSKLRYKISRYVPPPKSLNTNLEKLESMKVIDPQEKLKFDSKVRKEFSKVIKKKSENDRRIEKVMGKTYYQ</sequence>